<evidence type="ECO:0000313" key="3">
    <source>
        <dbReference type="Proteomes" id="UP000655287"/>
    </source>
</evidence>
<evidence type="ECO:0000256" key="1">
    <source>
        <dbReference type="SAM" id="Phobius"/>
    </source>
</evidence>
<accession>A0A919V479</accession>
<protein>
    <submittedName>
        <fullName evidence="2">Membrane protein</fullName>
    </submittedName>
</protein>
<dbReference type="Pfam" id="PF07332">
    <property type="entry name" value="Phage_holin_3_6"/>
    <property type="match status" value="1"/>
</dbReference>
<comment type="caution">
    <text evidence="2">The sequence shown here is derived from an EMBL/GenBank/DDBJ whole genome shotgun (WGS) entry which is preliminary data.</text>
</comment>
<dbReference type="EMBL" id="BOOU01000104">
    <property type="protein sequence ID" value="GII81642.1"/>
    <property type="molecule type" value="Genomic_DNA"/>
</dbReference>
<proteinExistence type="predicted"/>
<keyword evidence="1" id="KW-0472">Membrane</keyword>
<gene>
    <name evidence="2" type="ORF">Sru01_66240</name>
</gene>
<dbReference type="RefSeq" id="WP_203994198.1">
    <property type="nucleotide sequence ID" value="NZ_BOOU01000104.1"/>
</dbReference>
<evidence type="ECO:0000313" key="2">
    <source>
        <dbReference type="EMBL" id="GII81642.1"/>
    </source>
</evidence>
<name>A0A919V479_9ACTN</name>
<keyword evidence="1" id="KW-1133">Transmembrane helix</keyword>
<reference evidence="2" key="1">
    <citation type="submission" date="2021-01" db="EMBL/GenBank/DDBJ databases">
        <title>Whole genome shotgun sequence of Sphaerisporangium rufum NBRC 109079.</title>
        <authorList>
            <person name="Komaki H."/>
            <person name="Tamura T."/>
        </authorList>
    </citation>
    <scope>NUCLEOTIDE SEQUENCE</scope>
    <source>
        <strain evidence="2">NBRC 109079</strain>
    </source>
</reference>
<keyword evidence="3" id="KW-1185">Reference proteome</keyword>
<feature type="transmembrane region" description="Helical" evidence="1">
    <location>
        <begin position="55"/>
        <end position="81"/>
    </location>
</feature>
<organism evidence="2 3">
    <name type="scientific">Sphaerisporangium rufum</name>
    <dbReference type="NCBI Taxonomy" id="1381558"/>
    <lineage>
        <taxon>Bacteria</taxon>
        <taxon>Bacillati</taxon>
        <taxon>Actinomycetota</taxon>
        <taxon>Actinomycetes</taxon>
        <taxon>Streptosporangiales</taxon>
        <taxon>Streptosporangiaceae</taxon>
        <taxon>Sphaerisporangium</taxon>
    </lineage>
</organism>
<dbReference type="InterPro" id="IPR009937">
    <property type="entry name" value="Phage_holin_3_6"/>
</dbReference>
<sequence length="140" mass="14305">MTDVREPATGDPYAALSTGELVKLMSEDVSRLVRDEIRLAGLELTRKGKRAGMGAGLFGGAGVVALYGGGALVAAVILLIAQALAPWISALIVGVALLILAAVLGLVGKGQVAKATPPIPEEAIRGLKTDVDVVKESAHR</sequence>
<dbReference type="AlphaFoldDB" id="A0A919V479"/>
<dbReference type="Proteomes" id="UP000655287">
    <property type="component" value="Unassembled WGS sequence"/>
</dbReference>
<feature type="transmembrane region" description="Helical" evidence="1">
    <location>
        <begin position="87"/>
        <end position="107"/>
    </location>
</feature>
<keyword evidence="1" id="KW-0812">Transmembrane</keyword>